<evidence type="ECO:0000313" key="2">
    <source>
        <dbReference type="Proteomes" id="UP000639010"/>
    </source>
</evidence>
<reference evidence="1 2" key="1">
    <citation type="submission" date="2020-10" db="EMBL/GenBank/DDBJ databases">
        <title>Genomic Encyclopedia of Type Strains, Phase IV (KMG-IV): sequencing the most valuable type-strain genomes for metagenomic binning, comparative biology and taxonomic classification.</title>
        <authorList>
            <person name="Goeker M."/>
        </authorList>
    </citation>
    <scope>NUCLEOTIDE SEQUENCE [LARGE SCALE GENOMIC DNA]</scope>
    <source>
        <strain evidence="1 2">DSM 4194</strain>
    </source>
</reference>
<organism evidence="1 2">
    <name type="scientific">Desulfomicrobium macestii</name>
    <dbReference type="NCBI Taxonomy" id="90731"/>
    <lineage>
        <taxon>Bacteria</taxon>
        <taxon>Pseudomonadati</taxon>
        <taxon>Thermodesulfobacteriota</taxon>
        <taxon>Desulfovibrionia</taxon>
        <taxon>Desulfovibrionales</taxon>
        <taxon>Desulfomicrobiaceae</taxon>
        <taxon>Desulfomicrobium</taxon>
    </lineage>
</organism>
<evidence type="ECO:0000313" key="1">
    <source>
        <dbReference type="EMBL" id="MBE1424467.1"/>
    </source>
</evidence>
<dbReference type="RefSeq" id="WP_264080937.1">
    <property type="nucleotide sequence ID" value="NZ_JADBGG010000006.1"/>
</dbReference>
<gene>
    <name evidence="1" type="ORF">H4684_001099</name>
</gene>
<keyword evidence="2" id="KW-1185">Reference proteome</keyword>
<sequence length="41" mass="4899">MPKVAGEPDRHSRERVPDMARHWLEIHAFQVIAHEFPFFRG</sequence>
<protein>
    <submittedName>
        <fullName evidence="1">Uncharacterized protein</fullName>
    </submittedName>
</protein>
<name>A0ABR9H190_9BACT</name>
<proteinExistence type="predicted"/>
<dbReference type="Proteomes" id="UP000639010">
    <property type="component" value="Unassembled WGS sequence"/>
</dbReference>
<dbReference type="EMBL" id="JADBGG010000006">
    <property type="protein sequence ID" value="MBE1424467.1"/>
    <property type="molecule type" value="Genomic_DNA"/>
</dbReference>
<comment type="caution">
    <text evidence="1">The sequence shown here is derived from an EMBL/GenBank/DDBJ whole genome shotgun (WGS) entry which is preliminary data.</text>
</comment>
<accession>A0ABR9H190</accession>